<dbReference type="CDD" id="cd02440">
    <property type="entry name" value="AdoMet_MTases"/>
    <property type="match status" value="1"/>
</dbReference>
<dbReference type="EC" id="2.5.1.43" evidence="2 6"/>
<comment type="similarity">
    <text evidence="1 6">Belongs to the nicotianamine synthase (NAS)-like family.</text>
</comment>
<evidence type="ECO:0000256" key="2">
    <source>
        <dbReference type="ARBA" id="ARBA00012675"/>
    </source>
</evidence>
<dbReference type="AlphaFoldDB" id="A0AAD8P771"/>
<accession>A0AAD8P771</accession>
<dbReference type="InterPro" id="IPR029063">
    <property type="entry name" value="SAM-dependent_MTases_sf"/>
</dbReference>
<name>A0AAD8P771_TARER</name>
<keyword evidence="8" id="KW-1185">Reference proteome</keyword>
<keyword evidence="4 6" id="KW-0949">S-adenosyl-L-methionine</keyword>
<dbReference type="GO" id="GO:0030410">
    <property type="term" value="F:nicotianamine synthase activity"/>
    <property type="evidence" value="ECO:0007669"/>
    <property type="project" value="UniProtKB-UniRule"/>
</dbReference>
<dbReference type="InterPro" id="IPR004298">
    <property type="entry name" value="Nicotian_synth"/>
</dbReference>
<dbReference type="SUPFAM" id="SSF53335">
    <property type="entry name" value="S-adenosyl-L-methionine-dependent methyltransferases"/>
    <property type="match status" value="1"/>
</dbReference>
<comment type="function">
    <text evidence="6">Synthesizes nicotianamine, a polyamine which serves as a sensor for the physiological iron status within the plant, and/or might be involved in the transport of iron.</text>
</comment>
<protein>
    <recommendedName>
        <fullName evidence="2 6">Nicotianamine synthase</fullName>
        <ecNumber evidence="2 6">2.5.1.43</ecNumber>
    </recommendedName>
</protein>
<comment type="caution">
    <text evidence="7">The sequence shown here is derived from an EMBL/GenBank/DDBJ whole genome shotgun (WGS) entry which is preliminary data.</text>
</comment>
<dbReference type="PROSITE" id="PS51142">
    <property type="entry name" value="NAS"/>
    <property type="match status" value="1"/>
</dbReference>
<evidence type="ECO:0000313" key="7">
    <source>
        <dbReference type="EMBL" id="KAK1434476.1"/>
    </source>
</evidence>
<evidence type="ECO:0000256" key="5">
    <source>
        <dbReference type="ARBA" id="ARBA00049391"/>
    </source>
</evidence>
<dbReference type="PANTHER" id="PTHR32266:SF12">
    <property type="entry name" value="NICOTIANAMINE SYNTHASE 3"/>
    <property type="match status" value="1"/>
</dbReference>
<evidence type="ECO:0000256" key="1">
    <source>
        <dbReference type="ARBA" id="ARBA00007009"/>
    </source>
</evidence>
<dbReference type="Pfam" id="PF03059">
    <property type="entry name" value="NAS"/>
    <property type="match status" value="1"/>
</dbReference>
<reference evidence="7" key="1">
    <citation type="journal article" date="2023" name="bioRxiv">
        <title>Improved chromosome-level genome assembly for marigold (Tagetes erecta).</title>
        <authorList>
            <person name="Jiang F."/>
            <person name="Yuan L."/>
            <person name="Wang S."/>
            <person name="Wang H."/>
            <person name="Xu D."/>
            <person name="Wang A."/>
            <person name="Fan W."/>
        </authorList>
    </citation>
    <scope>NUCLEOTIDE SEQUENCE</scope>
    <source>
        <strain evidence="7">WSJ</strain>
        <tissue evidence="7">Leaf</tissue>
    </source>
</reference>
<sequence length="430" mass="49714">MKSLQGEIMLVTKVCEIYEKLSKLETLKPSNKVDNIFTELVQTCIPPSTINIDNLSDSVREIRSKLVRICGEAERHLEAHYSTILASFKDPLNHLNFFPYYSNYLKLSRLEYDILNQHYLTSTTQAPKHIAFIGSGPLPLTTILLATYHLKETTFYNYDIDSLANSMAASLVANDHDLSKRMVFHSADILDVTDELKEYDVIFLAALVGMDVDEKLKVIRHLAKYMAPGAILMVRSAHGTRAFLYEVVAPQALQGFDVLSVFHPDDDVINSVVISRKSWKLPNTINRNTLTLLHHTLFTNAKTIKNLSLKPVNNQFATEFLARKNLYWQTNLRQTFAPEMGLQPILVTKSPVPIHPTEICYDHHVLFRIYDHPFLRPILGHLFRNQIWCRKYCDRICRCLFCKRPFCDRFSMKYSSQICYYLLKKNFRIL</sequence>
<dbReference type="EMBL" id="JAUHHV010000001">
    <property type="protein sequence ID" value="KAK1434476.1"/>
    <property type="molecule type" value="Genomic_DNA"/>
</dbReference>
<proteinExistence type="inferred from homology"/>
<keyword evidence="3 6" id="KW-0808">Transferase</keyword>
<dbReference type="PANTHER" id="PTHR32266">
    <property type="entry name" value="NICOTIANAMINE SYNTHASE 3"/>
    <property type="match status" value="1"/>
</dbReference>
<evidence type="ECO:0000313" key="8">
    <source>
        <dbReference type="Proteomes" id="UP001229421"/>
    </source>
</evidence>
<evidence type="ECO:0000256" key="3">
    <source>
        <dbReference type="ARBA" id="ARBA00022679"/>
    </source>
</evidence>
<dbReference type="Gene3D" id="3.40.50.150">
    <property type="entry name" value="Vaccinia Virus protein VP39"/>
    <property type="match status" value="1"/>
</dbReference>
<dbReference type="Proteomes" id="UP001229421">
    <property type="component" value="Unassembled WGS sequence"/>
</dbReference>
<organism evidence="7 8">
    <name type="scientific">Tagetes erecta</name>
    <name type="common">African marigold</name>
    <dbReference type="NCBI Taxonomy" id="13708"/>
    <lineage>
        <taxon>Eukaryota</taxon>
        <taxon>Viridiplantae</taxon>
        <taxon>Streptophyta</taxon>
        <taxon>Embryophyta</taxon>
        <taxon>Tracheophyta</taxon>
        <taxon>Spermatophyta</taxon>
        <taxon>Magnoliopsida</taxon>
        <taxon>eudicotyledons</taxon>
        <taxon>Gunneridae</taxon>
        <taxon>Pentapetalae</taxon>
        <taxon>asterids</taxon>
        <taxon>campanulids</taxon>
        <taxon>Asterales</taxon>
        <taxon>Asteraceae</taxon>
        <taxon>Asteroideae</taxon>
        <taxon>Heliantheae alliance</taxon>
        <taxon>Tageteae</taxon>
        <taxon>Tagetes</taxon>
    </lineage>
</organism>
<gene>
    <name evidence="7" type="ORF">QVD17_00219</name>
</gene>
<dbReference type="GO" id="GO:0030418">
    <property type="term" value="P:nicotianamine biosynthetic process"/>
    <property type="evidence" value="ECO:0007669"/>
    <property type="project" value="UniProtKB-UniRule"/>
</dbReference>
<evidence type="ECO:0000256" key="6">
    <source>
        <dbReference type="RuleBase" id="RU368095"/>
    </source>
</evidence>
<evidence type="ECO:0000256" key="4">
    <source>
        <dbReference type="ARBA" id="ARBA00022691"/>
    </source>
</evidence>
<comment type="catalytic activity">
    <reaction evidence="5 6">
        <text>3 S-adenosyl-L-methionine = nicotianamine + 3 S-methyl-5'-thioadenosine + 3 H(+)</text>
        <dbReference type="Rhea" id="RHEA:16481"/>
        <dbReference type="ChEBI" id="CHEBI:15378"/>
        <dbReference type="ChEBI" id="CHEBI:17509"/>
        <dbReference type="ChEBI" id="CHEBI:58249"/>
        <dbReference type="ChEBI" id="CHEBI:59789"/>
        <dbReference type="EC" id="2.5.1.43"/>
    </reaction>
</comment>